<keyword evidence="3" id="KW-1185">Reference proteome</keyword>
<keyword evidence="1" id="KW-1133">Transmembrane helix</keyword>
<feature type="transmembrane region" description="Helical" evidence="1">
    <location>
        <begin position="7"/>
        <end position="31"/>
    </location>
</feature>
<accession>A0A926QNX4</accession>
<gene>
    <name evidence="2" type="ORF">ICC18_32925</name>
</gene>
<protein>
    <submittedName>
        <fullName evidence="2">Uncharacterized protein</fullName>
    </submittedName>
</protein>
<proteinExistence type="predicted"/>
<reference evidence="2" key="1">
    <citation type="submission" date="2020-09" db="EMBL/GenBank/DDBJ databases">
        <title>Draft Genome Sequence of Paenibacillus sp. WST5.</title>
        <authorList>
            <person name="Bao Z."/>
        </authorList>
    </citation>
    <scope>NUCLEOTIDE SEQUENCE</scope>
    <source>
        <strain evidence="2">WST5</strain>
    </source>
</reference>
<dbReference type="AlphaFoldDB" id="A0A926QNX4"/>
<evidence type="ECO:0000313" key="2">
    <source>
        <dbReference type="EMBL" id="MBD0384819.1"/>
    </source>
</evidence>
<evidence type="ECO:0000256" key="1">
    <source>
        <dbReference type="SAM" id="Phobius"/>
    </source>
</evidence>
<name>A0A926QNX4_9BACL</name>
<dbReference type="EMBL" id="JACVVD010000029">
    <property type="protein sequence ID" value="MBD0384819.1"/>
    <property type="molecule type" value="Genomic_DNA"/>
</dbReference>
<keyword evidence="1" id="KW-0812">Transmembrane</keyword>
<dbReference type="Proteomes" id="UP000650466">
    <property type="component" value="Unassembled WGS sequence"/>
</dbReference>
<keyword evidence="1" id="KW-0472">Membrane</keyword>
<sequence>MSKRLKLILYPTLLTLVIAYISAVFILNHLYPIKNYGDGMLVFALEMELGKDIRVVDINHGNQNYIKVRYEINYPTDDNISGSALFKQGLNKQYRLESNSFSTESVLN</sequence>
<evidence type="ECO:0000313" key="3">
    <source>
        <dbReference type="Proteomes" id="UP000650466"/>
    </source>
</evidence>
<dbReference type="RefSeq" id="WP_188178577.1">
    <property type="nucleotide sequence ID" value="NZ_JACVVD010000029.1"/>
</dbReference>
<organism evidence="2 3">
    <name type="scientific">Paenibacillus sedimenti</name>
    <dbReference type="NCBI Taxonomy" id="2770274"/>
    <lineage>
        <taxon>Bacteria</taxon>
        <taxon>Bacillati</taxon>
        <taxon>Bacillota</taxon>
        <taxon>Bacilli</taxon>
        <taxon>Bacillales</taxon>
        <taxon>Paenibacillaceae</taxon>
        <taxon>Paenibacillus</taxon>
    </lineage>
</organism>
<comment type="caution">
    <text evidence="2">The sequence shown here is derived from an EMBL/GenBank/DDBJ whole genome shotgun (WGS) entry which is preliminary data.</text>
</comment>